<dbReference type="Pfam" id="PF06904">
    <property type="entry name" value="Extensin-like_C"/>
    <property type="match status" value="1"/>
</dbReference>
<reference evidence="2 3" key="1">
    <citation type="submission" date="2017-08" db="EMBL/GenBank/DDBJ databases">
        <authorList>
            <person name="de Groot N.N."/>
        </authorList>
    </citation>
    <scope>NUCLEOTIDE SEQUENCE [LARGE SCALE GENOMIC DNA]</scope>
    <source>
        <strain evidence="2 3">USBA 855</strain>
    </source>
</reference>
<dbReference type="RefSeq" id="WP_097023521.1">
    <property type="nucleotide sequence ID" value="NZ_OBQJ01000007.1"/>
</dbReference>
<gene>
    <name evidence="2" type="ORF">SAMN05421509_107207</name>
</gene>
<proteinExistence type="predicted"/>
<evidence type="ECO:0000313" key="2">
    <source>
        <dbReference type="EMBL" id="SOC56716.1"/>
    </source>
</evidence>
<dbReference type="AlphaFoldDB" id="A0A285VU06"/>
<sequence length="235" mass="25903">MKPSLTFLALSFAVIAAGIALDKGVWTVPRAWNPFQLLHLDDPLTPVTQWKLRQLKGDREACRDVLDSAPAGPLNYTPLADYTPVAGCPLQNVVRVRRAGVEFNASFVASCPLAVAWSLFERQRLQPAAREVFGEPVESVRHLGSFACRNIYHRDNARRSDHASAEALDVAAFRIVDGRRISVLDDWEGGDDAADFLHRVRDGACDVFGTTLGPDYNAAHANHFHLGMRGISLCR</sequence>
<dbReference type="InterPro" id="IPR009683">
    <property type="entry name" value="Extensin-like_C"/>
</dbReference>
<evidence type="ECO:0000313" key="3">
    <source>
        <dbReference type="Proteomes" id="UP000219023"/>
    </source>
</evidence>
<organism evidence="2 3">
    <name type="scientific">Chromohalobacter canadensis</name>
    <dbReference type="NCBI Taxonomy" id="141389"/>
    <lineage>
        <taxon>Bacteria</taxon>
        <taxon>Pseudomonadati</taxon>
        <taxon>Pseudomonadota</taxon>
        <taxon>Gammaproteobacteria</taxon>
        <taxon>Oceanospirillales</taxon>
        <taxon>Halomonadaceae</taxon>
        <taxon>Chromohalobacter</taxon>
    </lineage>
</organism>
<accession>A0A285VU06</accession>
<protein>
    <submittedName>
        <fullName evidence="2">Extensin-like protein C-terminus</fullName>
    </submittedName>
</protein>
<dbReference type="Proteomes" id="UP000219023">
    <property type="component" value="Unassembled WGS sequence"/>
</dbReference>
<evidence type="ECO:0000259" key="1">
    <source>
        <dbReference type="Pfam" id="PF06904"/>
    </source>
</evidence>
<feature type="domain" description="Extensin-like C-terminal" evidence="1">
    <location>
        <begin position="61"/>
        <end position="235"/>
    </location>
</feature>
<name>A0A285VU06_9GAMM</name>
<dbReference type="EMBL" id="OBQJ01000007">
    <property type="protein sequence ID" value="SOC56716.1"/>
    <property type="molecule type" value="Genomic_DNA"/>
</dbReference>
<dbReference type="OrthoDB" id="9809788at2"/>